<evidence type="ECO:0000256" key="1">
    <source>
        <dbReference type="SAM" id="MobiDB-lite"/>
    </source>
</evidence>
<dbReference type="Proteomes" id="UP000826195">
    <property type="component" value="Unassembled WGS sequence"/>
</dbReference>
<dbReference type="EMBL" id="JAHXZJ010000374">
    <property type="protein sequence ID" value="KAH0561661.1"/>
    <property type="molecule type" value="Genomic_DNA"/>
</dbReference>
<reference evidence="2 3" key="1">
    <citation type="journal article" date="2021" name="J. Hered.">
        <title>A chromosome-level genome assembly of the parasitoid wasp, Cotesia glomerata (Hymenoptera: Braconidae).</title>
        <authorList>
            <person name="Pinto B.J."/>
            <person name="Weis J.J."/>
            <person name="Gamble T."/>
            <person name="Ode P.J."/>
            <person name="Paul R."/>
            <person name="Zaspel J.M."/>
        </authorList>
    </citation>
    <scope>NUCLEOTIDE SEQUENCE [LARGE SCALE GENOMIC DNA]</scope>
    <source>
        <strain evidence="2">CgM1</strain>
    </source>
</reference>
<feature type="region of interest" description="Disordered" evidence="1">
    <location>
        <begin position="1"/>
        <end position="28"/>
    </location>
</feature>
<dbReference type="AlphaFoldDB" id="A0AAV7IZ36"/>
<evidence type="ECO:0000313" key="3">
    <source>
        <dbReference type="Proteomes" id="UP000826195"/>
    </source>
</evidence>
<evidence type="ECO:0000313" key="2">
    <source>
        <dbReference type="EMBL" id="KAH0561661.1"/>
    </source>
</evidence>
<sequence>MSEQYNAHTHAPQEEEEGSIAAHTRQDDTAGNFKKSTCIFKLDHQNRTNSLYGSKGTVLGEKGCLAIRIELQPLLSLDCWNYFLQKVTRNRKLQKVTNRMKQQDYNY</sequence>
<accession>A0AAV7IZ36</accession>
<keyword evidence="3" id="KW-1185">Reference proteome</keyword>
<comment type="caution">
    <text evidence="2">The sequence shown here is derived from an EMBL/GenBank/DDBJ whole genome shotgun (WGS) entry which is preliminary data.</text>
</comment>
<gene>
    <name evidence="2" type="ORF">KQX54_018525</name>
</gene>
<proteinExistence type="predicted"/>
<protein>
    <submittedName>
        <fullName evidence="2">Uncharacterized protein</fullName>
    </submittedName>
</protein>
<organism evidence="2 3">
    <name type="scientific">Cotesia glomerata</name>
    <name type="common">Lepidopteran parasitic wasp</name>
    <name type="synonym">Apanteles glomeratus</name>
    <dbReference type="NCBI Taxonomy" id="32391"/>
    <lineage>
        <taxon>Eukaryota</taxon>
        <taxon>Metazoa</taxon>
        <taxon>Ecdysozoa</taxon>
        <taxon>Arthropoda</taxon>
        <taxon>Hexapoda</taxon>
        <taxon>Insecta</taxon>
        <taxon>Pterygota</taxon>
        <taxon>Neoptera</taxon>
        <taxon>Endopterygota</taxon>
        <taxon>Hymenoptera</taxon>
        <taxon>Apocrita</taxon>
        <taxon>Ichneumonoidea</taxon>
        <taxon>Braconidae</taxon>
        <taxon>Microgastrinae</taxon>
        <taxon>Cotesia</taxon>
    </lineage>
</organism>
<name>A0AAV7IZ36_COTGL</name>